<feature type="compositionally biased region" description="Polar residues" evidence="1">
    <location>
        <begin position="32"/>
        <end position="44"/>
    </location>
</feature>
<evidence type="ECO:0000313" key="3">
    <source>
        <dbReference type="Proteomes" id="UP000299102"/>
    </source>
</evidence>
<dbReference type="EMBL" id="BGZK01001962">
    <property type="protein sequence ID" value="GBP88865.1"/>
    <property type="molecule type" value="Genomic_DNA"/>
</dbReference>
<dbReference type="OrthoDB" id="7401664at2759"/>
<evidence type="ECO:0000313" key="2">
    <source>
        <dbReference type="EMBL" id="GBP88865.1"/>
    </source>
</evidence>
<gene>
    <name evidence="2" type="ORF">EVAR_64694_1</name>
</gene>
<dbReference type="Proteomes" id="UP000299102">
    <property type="component" value="Unassembled WGS sequence"/>
</dbReference>
<feature type="compositionally biased region" description="Low complexity" evidence="1">
    <location>
        <begin position="53"/>
        <end position="62"/>
    </location>
</feature>
<comment type="caution">
    <text evidence="2">The sequence shown here is derived from an EMBL/GenBank/DDBJ whole genome shotgun (WGS) entry which is preliminary data.</text>
</comment>
<organism evidence="2 3">
    <name type="scientific">Eumeta variegata</name>
    <name type="common">Bagworm moth</name>
    <name type="synonym">Eumeta japonica</name>
    <dbReference type="NCBI Taxonomy" id="151549"/>
    <lineage>
        <taxon>Eukaryota</taxon>
        <taxon>Metazoa</taxon>
        <taxon>Ecdysozoa</taxon>
        <taxon>Arthropoda</taxon>
        <taxon>Hexapoda</taxon>
        <taxon>Insecta</taxon>
        <taxon>Pterygota</taxon>
        <taxon>Neoptera</taxon>
        <taxon>Endopterygota</taxon>
        <taxon>Lepidoptera</taxon>
        <taxon>Glossata</taxon>
        <taxon>Ditrysia</taxon>
        <taxon>Tineoidea</taxon>
        <taxon>Psychidae</taxon>
        <taxon>Oiketicinae</taxon>
        <taxon>Eumeta</taxon>
    </lineage>
</organism>
<dbReference type="AlphaFoldDB" id="A0A4C1ZQN0"/>
<sequence>MEDIKIPLIRIEAEEGNGRTSEGEDNEVSEGNAPSSSRVLSAGTSREEDDDSSNNASSESKSPGQRLFYILLYLTLYN</sequence>
<feature type="region of interest" description="Disordered" evidence="1">
    <location>
        <begin position="1"/>
        <end position="62"/>
    </location>
</feature>
<name>A0A4C1ZQN0_EUMVA</name>
<keyword evidence="3" id="KW-1185">Reference proteome</keyword>
<accession>A0A4C1ZQN0</accession>
<evidence type="ECO:0000256" key="1">
    <source>
        <dbReference type="SAM" id="MobiDB-lite"/>
    </source>
</evidence>
<protein>
    <submittedName>
        <fullName evidence="2">Uncharacterized protein</fullName>
    </submittedName>
</protein>
<reference evidence="2 3" key="1">
    <citation type="journal article" date="2019" name="Commun. Biol.">
        <title>The bagworm genome reveals a unique fibroin gene that provides high tensile strength.</title>
        <authorList>
            <person name="Kono N."/>
            <person name="Nakamura H."/>
            <person name="Ohtoshi R."/>
            <person name="Tomita M."/>
            <person name="Numata K."/>
            <person name="Arakawa K."/>
        </authorList>
    </citation>
    <scope>NUCLEOTIDE SEQUENCE [LARGE SCALE GENOMIC DNA]</scope>
</reference>
<proteinExistence type="predicted"/>